<keyword evidence="3" id="KW-1185">Reference proteome</keyword>
<feature type="signal peptide" evidence="1">
    <location>
        <begin position="1"/>
        <end position="21"/>
    </location>
</feature>
<reference evidence="2 3" key="1">
    <citation type="journal article" date="2013" name="BMC Genomics">
        <title>Genomics-driven discovery of the pneumocandin biosynthetic gene cluster in the fungus Glarea lozoyensis.</title>
        <authorList>
            <person name="Chen L."/>
            <person name="Yue Q."/>
            <person name="Zhang X."/>
            <person name="Xiang M."/>
            <person name="Wang C."/>
            <person name="Li S."/>
            <person name="Che Y."/>
            <person name="Ortiz-Lopez F.J."/>
            <person name="Bills G.F."/>
            <person name="Liu X."/>
            <person name="An Z."/>
        </authorList>
    </citation>
    <scope>NUCLEOTIDE SEQUENCE [LARGE SCALE GENOMIC DNA]</scope>
    <source>
        <strain evidence="3">ATCC 20868 / MF5171</strain>
    </source>
</reference>
<evidence type="ECO:0000313" key="3">
    <source>
        <dbReference type="Proteomes" id="UP000016922"/>
    </source>
</evidence>
<protein>
    <recommendedName>
        <fullName evidence="4">MD-2-related lipid-recognition domain-containing protein</fullName>
    </recommendedName>
</protein>
<proteinExistence type="predicted"/>
<evidence type="ECO:0008006" key="4">
    <source>
        <dbReference type="Google" id="ProtNLM"/>
    </source>
</evidence>
<dbReference type="RefSeq" id="XP_008079017.1">
    <property type="nucleotide sequence ID" value="XM_008080826.1"/>
</dbReference>
<dbReference type="HOGENOM" id="CLU_1372320_0_0_1"/>
<accession>S3D7Z6</accession>
<evidence type="ECO:0000256" key="1">
    <source>
        <dbReference type="SAM" id="SignalP"/>
    </source>
</evidence>
<dbReference type="EMBL" id="KE145357">
    <property type="protein sequence ID" value="EPE33865.1"/>
    <property type="molecule type" value="Genomic_DNA"/>
</dbReference>
<feature type="chain" id="PRO_5004519345" description="MD-2-related lipid-recognition domain-containing protein" evidence="1">
    <location>
        <begin position="22"/>
        <end position="199"/>
    </location>
</feature>
<dbReference type="OrthoDB" id="5278592at2759"/>
<dbReference type="GeneID" id="19465931"/>
<gene>
    <name evidence="2" type="ORF">GLAREA_06878</name>
</gene>
<keyword evidence="1" id="KW-0732">Signal</keyword>
<evidence type="ECO:0000313" key="2">
    <source>
        <dbReference type="EMBL" id="EPE33865.1"/>
    </source>
</evidence>
<dbReference type="AlphaFoldDB" id="S3D7Z6"/>
<dbReference type="Proteomes" id="UP000016922">
    <property type="component" value="Unassembled WGS sequence"/>
</dbReference>
<dbReference type="KEGG" id="glz:GLAREA_06878"/>
<sequence>MTVMTKLRWYFLFVLTSTAQCLLPRSVSQNILMLNRQTASNDQRKEVEVFERVQYSNCSDPATDIFELSYMEVYPRAPKIGDFFEVAVSGRFKEDTGDLPWFTLGMAVNDVPVSPDGIRGEGPLCDLEVFQYMQFKNDRGTEWHRSCRPGIKEGYARIGMPILQIDQGAEAAKYSLRFDATTADERSIFCIEFTHHLER</sequence>
<organism evidence="2 3">
    <name type="scientific">Glarea lozoyensis (strain ATCC 20868 / MF5171)</name>
    <dbReference type="NCBI Taxonomy" id="1116229"/>
    <lineage>
        <taxon>Eukaryota</taxon>
        <taxon>Fungi</taxon>
        <taxon>Dikarya</taxon>
        <taxon>Ascomycota</taxon>
        <taxon>Pezizomycotina</taxon>
        <taxon>Leotiomycetes</taxon>
        <taxon>Helotiales</taxon>
        <taxon>Helotiaceae</taxon>
        <taxon>Glarea</taxon>
    </lineage>
</organism>
<name>S3D7Z6_GLAL2</name>